<evidence type="ECO:0000313" key="7">
    <source>
        <dbReference type="EMBL" id="WWC71438.1"/>
    </source>
</evidence>
<evidence type="ECO:0008006" key="9">
    <source>
        <dbReference type="Google" id="ProtNLM"/>
    </source>
</evidence>
<reference evidence="6" key="1">
    <citation type="submission" date="2013-07" db="EMBL/GenBank/DDBJ databases">
        <title>The Genome Sequence of Cryptococcus pinus CBS10737.</title>
        <authorList>
            <consortium name="The Broad Institute Genome Sequencing Platform"/>
            <person name="Cuomo C."/>
            <person name="Litvintseva A."/>
            <person name="Chen Y."/>
            <person name="Heitman J."/>
            <person name="Sun S."/>
            <person name="Springer D."/>
            <person name="Dromer F."/>
            <person name="Young S.K."/>
            <person name="Zeng Q."/>
            <person name="Gargeya S."/>
            <person name="Fitzgerald M."/>
            <person name="Abouelleil A."/>
            <person name="Alvarado L."/>
            <person name="Berlin A.M."/>
            <person name="Chapman S.B."/>
            <person name="Dewar J."/>
            <person name="Goldberg J."/>
            <person name="Griggs A."/>
            <person name="Gujja S."/>
            <person name="Hansen M."/>
            <person name="Howarth C."/>
            <person name="Imamovic A."/>
            <person name="Larimer J."/>
            <person name="McCowan C."/>
            <person name="Murphy C."/>
            <person name="Pearson M."/>
            <person name="Priest M."/>
            <person name="Roberts A."/>
            <person name="Saif S."/>
            <person name="Shea T."/>
            <person name="Sykes S."/>
            <person name="Wortman J."/>
            <person name="Nusbaum C."/>
            <person name="Birren B."/>
        </authorList>
    </citation>
    <scope>NUCLEOTIDE SEQUENCE [LARGE SCALE GENOMIC DNA]</scope>
    <source>
        <strain evidence="6">CBS 10737</strain>
    </source>
</reference>
<keyword evidence="3 4" id="KW-0687">Ribonucleoprotein</keyword>
<dbReference type="AlphaFoldDB" id="A0A1B9I4D1"/>
<protein>
    <recommendedName>
        <fullName evidence="9">Ribosomal protein S9</fullName>
    </recommendedName>
</protein>
<dbReference type="PANTHER" id="PTHR21569">
    <property type="entry name" value="RIBOSOMAL PROTEIN S9"/>
    <property type="match status" value="1"/>
</dbReference>
<dbReference type="SUPFAM" id="SSF54211">
    <property type="entry name" value="Ribosomal protein S5 domain 2-like"/>
    <property type="match status" value="1"/>
</dbReference>
<evidence type="ECO:0000313" key="8">
    <source>
        <dbReference type="Proteomes" id="UP000094020"/>
    </source>
</evidence>
<gene>
    <name evidence="6" type="ORF">I206_03699</name>
    <name evidence="7" type="ORF">I206_105394</name>
</gene>
<dbReference type="EMBL" id="CP144525">
    <property type="protein sequence ID" value="WWC71438.1"/>
    <property type="molecule type" value="Genomic_DNA"/>
</dbReference>
<dbReference type="PANTHER" id="PTHR21569:SF1">
    <property type="entry name" value="SMALL RIBOSOMAL SUBUNIT PROTEIN US9M"/>
    <property type="match status" value="1"/>
</dbReference>
<dbReference type="Gene3D" id="3.30.230.10">
    <property type="match status" value="1"/>
</dbReference>
<keyword evidence="8" id="KW-1185">Reference proteome</keyword>
<dbReference type="GO" id="GO:0003735">
    <property type="term" value="F:structural constituent of ribosome"/>
    <property type="evidence" value="ECO:0007669"/>
    <property type="project" value="InterPro"/>
</dbReference>
<dbReference type="InterPro" id="IPR020574">
    <property type="entry name" value="Ribosomal_uS9_CS"/>
</dbReference>
<reference evidence="6" key="3">
    <citation type="submission" date="2016-07" db="EMBL/GenBank/DDBJ databases">
        <title>Evolution of pathogenesis and genome organization in the Tremellales.</title>
        <authorList>
            <person name="Cuomo C."/>
            <person name="Litvintseva A."/>
            <person name="Heitman J."/>
            <person name="Chen Y."/>
            <person name="Sun S."/>
            <person name="Springer D."/>
            <person name="Dromer F."/>
            <person name="Young S."/>
            <person name="Zeng Q."/>
            <person name="Chapman S."/>
            <person name="Gujja S."/>
            <person name="Saif S."/>
            <person name="Birren B."/>
        </authorList>
    </citation>
    <scope>NUCLEOTIDE SEQUENCE</scope>
    <source>
        <strain evidence="6">CBS 10737</strain>
    </source>
</reference>
<dbReference type="GO" id="GO:0003723">
    <property type="term" value="F:RNA binding"/>
    <property type="evidence" value="ECO:0007669"/>
    <property type="project" value="TreeGrafter"/>
</dbReference>
<reference evidence="7" key="4">
    <citation type="submission" date="2024-02" db="EMBL/GenBank/DDBJ databases">
        <title>Comparative genomics of Cryptococcus and Kwoniella reveals pathogenesis evolution and contrasting modes of karyotype evolution via chromosome fusion or intercentromeric recombination.</title>
        <authorList>
            <person name="Coelho M.A."/>
            <person name="David-Palma M."/>
            <person name="Shea T."/>
            <person name="Bowers K."/>
            <person name="McGinley-Smith S."/>
            <person name="Mohammad A.W."/>
            <person name="Gnirke A."/>
            <person name="Yurkov A.M."/>
            <person name="Nowrousian M."/>
            <person name="Sun S."/>
            <person name="Cuomo C.A."/>
            <person name="Heitman J."/>
        </authorList>
    </citation>
    <scope>NUCLEOTIDE SEQUENCE</scope>
    <source>
        <strain evidence="7">CBS 10737</strain>
    </source>
</reference>
<dbReference type="GO" id="GO:0006412">
    <property type="term" value="P:translation"/>
    <property type="evidence" value="ECO:0007669"/>
    <property type="project" value="InterPro"/>
</dbReference>
<accession>A0A1B9I4D1</accession>
<comment type="similarity">
    <text evidence="1 4">Belongs to the universal ribosomal protein uS9 family.</text>
</comment>
<feature type="region of interest" description="Disordered" evidence="5">
    <location>
        <begin position="34"/>
        <end position="56"/>
    </location>
</feature>
<sequence length="339" mass="38866">MSLPIASSSIRSLRSIPLRPIFRSYASLTPYSPPITSDYTSNKRPNRPNSSEFFTGRPKFNESLNELKETINLIQKKLRKKFVYPLPNELPNLNPPQTNWLNKEELSNLLDIKLKTNTLRQVIELLNELNHLRYISELSEQFDLVKEINIILNNYERLNSSNISLLSEVEKEKGLTIKEEEELNGIDEFGRSYSMGRKKTSSSRIWLIPSNKFREIENSINENENEITNNKLEQSQVLINHIPLSQYFIRPSDRETILRPLKITGYLGAFNIFGFSRGGGMSSQASSVGLAIARALSNLKDDAKDILQADGALMRDTRTTERKKTGRAKARKGYTWVKR</sequence>
<dbReference type="Proteomes" id="UP000094020">
    <property type="component" value="Chromosome 7"/>
</dbReference>
<name>A0A1B9I4D1_9TREE</name>
<dbReference type="Pfam" id="PF00380">
    <property type="entry name" value="Ribosomal_S9"/>
    <property type="match status" value="1"/>
</dbReference>
<dbReference type="InterPro" id="IPR014721">
    <property type="entry name" value="Ribsml_uS5_D2-typ_fold_subgr"/>
</dbReference>
<keyword evidence="2 4" id="KW-0689">Ribosomal protein</keyword>
<evidence type="ECO:0000256" key="2">
    <source>
        <dbReference type="ARBA" id="ARBA00022980"/>
    </source>
</evidence>
<dbReference type="PROSITE" id="PS00360">
    <property type="entry name" value="RIBOSOMAL_S9"/>
    <property type="match status" value="1"/>
</dbReference>
<dbReference type="GO" id="GO:0005763">
    <property type="term" value="C:mitochondrial small ribosomal subunit"/>
    <property type="evidence" value="ECO:0007669"/>
    <property type="project" value="TreeGrafter"/>
</dbReference>
<dbReference type="STRING" id="1296096.A0A1B9I4D1"/>
<dbReference type="KEGG" id="kpin:30172068"/>
<evidence type="ECO:0000256" key="5">
    <source>
        <dbReference type="SAM" id="MobiDB-lite"/>
    </source>
</evidence>
<evidence type="ECO:0000256" key="1">
    <source>
        <dbReference type="ARBA" id="ARBA00005251"/>
    </source>
</evidence>
<dbReference type="GeneID" id="30172068"/>
<proteinExistence type="inferred from homology"/>
<dbReference type="InterPro" id="IPR000754">
    <property type="entry name" value="Ribosomal_uS9"/>
</dbReference>
<organism evidence="6">
    <name type="scientific">Kwoniella pini CBS 10737</name>
    <dbReference type="NCBI Taxonomy" id="1296096"/>
    <lineage>
        <taxon>Eukaryota</taxon>
        <taxon>Fungi</taxon>
        <taxon>Dikarya</taxon>
        <taxon>Basidiomycota</taxon>
        <taxon>Agaricomycotina</taxon>
        <taxon>Tremellomycetes</taxon>
        <taxon>Tremellales</taxon>
        <taxon>Cryptococcaceae</taxon>
        <taxon>Kwoniella</taxon>
    </lineage>
</organism>
<dbReference type="InterPro" id="IPR020568">
    <property type="entry name" value="Ribosomal_Su5_D2-typ_SF"/>
</dbReference>
<dbReference type="EMBL" id="KI894010">
    <property type="protein sequence ID" value="OCF50378.1"/>
    <property type="molecule type" value="Genomic_DNA"/>
</dbReference>
<evidence type="ECO:0000256" key="4">
    <source>
        <dbReference type="RuleBase" id="RU003815"/>
    </source>
</evidence>
<dbReference type="RefSeq" id="XP_019011597.1">
    <property type="nucleotide sequence ID" value="XM_019155443.1"/>
</dbReference>
<feature type="compositionally biased region" description="Polar residues" evidence="5">
    <location>
        <begin position="34"/>
        <end position="53"/>
    </location>
</feature>
<evidence type="ECO:0000256" key="3">
    <source>
        <dbReference type="ARBA" id="ARBA00023274"/>
    </source>
</evidence>
<reference evidence="7" key="2">
    <citation type="submission" date="2013-07" db="EMBL/GenBank/DDBJ databases">
        <authorList>
            <consortium name="The Broad Institute Genome Sequencing Platform"/>
            <person name="Cuomo C."/>
            <person name="Litvintseva A."/>
            <person name="Chen Y."/>
            <person name="Heitman J."/>
            <person name="Sun S."/>
            <person name="Springer D."/>
            <person name="Dromer F."/>
            <person name="Young S.K."/>
            <person name="Zeng Q."/>
            <person name="Gargeya S."/>
            <person name="Fitzgerald M."/>
            <person name="Abouelleil A."/>
            <person name="Alvarado L."/>
            <person name="Berlin A.M."/>
            <person name="Chapman S.B."/>
            <person name="Dewar J."/>
            <person name="Goldberg J."/>
            <person name="Griggs A."/>
            <person name="Gujja S."/>
            <person name="Hansen M."/>
            <person name="Howarth C."/>
            <person name="Imamovic A."/>
            <person name="Larimer J."/>
            <person name="McCowan C."/>
            <person name="Murphy C."/>
            <person name="Pearson M."/>
            <person name="Priest M."/>
            <person name="Roberts A."/>
            <person name="Saif S."/>
            <person name="Shea T."/>
            <person name="Sykes S."/>
            <person name="Wortman J."/>
            <person name="Nusbaum C."/>
            <person name="Birren B."/>
        </authorList>
    </citation>
    <scope>NUCLEOTIDE SEQUENCE</scope>
    <source>
        <strain evidence="7">CBS 10737</strain>
    </source>
</reference>
<evidence type="ECO:0000313" key="6">
    <source>
        <dbReference type="EMBL" id="OCF50378.1"/>
    </source>
</evidence>
<dbReference type="OrthoDB" id="10254627at2759"/>